<feature type="transmembrane region" description="Helical" evidence="6">
    <location>
        <begin position="192"/>
        <end position="211"/>
    </location>
</feature>
<dbReference type="Pfam" id="PF01943">
    <property type="entry name" value="Polysacc_synt"/>
    <property type="match status" value="1"/>
</dbReference>
<name>A0ABS4JQ05_9BACL</name>
<keyword evidence="2" id="KW-1003">Cell membrane</keyword>
<feature type="transmembrane region" description="Helical" evidence="6">
    <location>
        <begin position="124"/>
        <end position="143"/>
    </location>
</feature>
<proteinExistence type="predicted"/>
<comment type="caution">
    <text evidence="7">The sequence shown here is derived from an EMBL/GenBank/DDBJ whole genome shotgun (WGS) entry which is preliminary data.</text>
</comment>
<feature type="transmembrane region" description="Helical" evidence="6">
    <location>
        <begin position="423"/>
        <end position="444"/>
    </location>
</feature>
<evidence type="ECO:0000313" key="8">
    <source>
        <dbReference type="Proteomes" id="UP001519288"/>
    </source>
</evidence>
<feature type="transmembrane region" description="Helical" evidence="6">
    <location>
        <begin position="335"/>
        <end position="358"/>
    </location>
</feature>
<protein>
    <submittedName>
        <fullName evidence="7">O-antigen/teichoic acid export membrane protein</fullName>
    </submittedName>
</protein>
<feature type="transmembrane region" description="Helical" evidence="6">
    <location>
        <begin position="294"/>
        <end position="314"/>
    </location>
</feature>
<evidence type="ECO:0000313" key="7">
    <source>
        <dbReference type="EMBL" id="MBP2002709.1"/>
    </source>
</evidence>
<dbReference type="EMBL" id="JAGGLD010000011">
    <property type="protein sequence ID" value="MBP2002709.1"/>
    <property type="molecule type" value="Genomic_DNA"/>
</dbReference>
<evidence type="ECO:0000256" key="5">
    <source>
        <dbReference type="ARBA" id="ARBA00023136"/>
    </source>
</evidence>
<dbReference type="InterPro" id="IPR024923">
    <property type="entry name" value="PG_synth_SpoVB"/>
</dbReference>
<feature type="transmembrane region" description="Helical" evidence="6">
    <location>
        <begin position="456"/>
        <end position="476"/>
    </location>
</feature>
<evidence type="ECO:0000256" key="2">
    <source>
        <dbReference type="ARBA" id="ARBA00022475"/>
    </source>
</evidence>
<feature type="transmembrane region" description="Helical" evidence="6">
    <location>
        <begin position="94"/>
        <end position="118"/>
    </location>
</feature>
<sequence>MKETSSAGKLLKGAALLTIAALLTKLLGTLQKIPLQNIGGDGVFGIYNTVYPFYTLLLTLATAGFPTAVSKFVAEQEAAENRRGALQVLRVSGLVIVILGFIGAILLYMGAPILAHWIGSKQLIPALRSASPALIFVPAAAALRGYFQGLQNMLPTAVSQVAEQALRVGVMIVLLMYFHTTGADDSTVASGAMVGSAAGGVAGLIIMIYYWRRHQREVAILTQENKQTASLSVSNIRLIKELLVYGIPICLAALAVPLIGLVDTFTLPRLLQQGGIEEMSSLVQVGVYNRGIPLVQLVTMLGGSLSMLFIPLMAELKFKGEVAFIQSQTRLALRWFWLIGLASSAGLALLAEPINIMMYKDIAGTSALRWIALTAAPSTMVTITAALLQGLGAVRRPALHLAGAAVLKILLNLLLVPQLGIDGAAIASLAAYSFAAALNLALLLSTTSLRLRLKEAVLKPALLVAALALAVLTLRLGTDAAGLLHGRRSAAAAESLLGVALGAAVFAIGVLRLRVMTEQELFALPKIGPKLVRWLRRLKLLPNRS</sequence>
<dbReference type="Proteomes" id="UP001519288">
    <property type="component" value="Unassembled WGS sequence"/>
</dbReference>
<keyword evidence="8" id="KW-1185">Reference proteome</keyword>
<dbReference type="PANTHER" id="PTHR30250:SF29">
    <property type="entry name" value="POLYSACCHARIDE BIOSYNTHESIS PROTEIN C-TERMINAL DOMAIN-CONTAINING PROTEIN"/>
    <property type="match status" value="1"/>
</dbReference>
<evidence type="ECO:0000256" key="1">
    <source>
        <dbReference type="ARBA" id="ARBA00004651"/>
    </source>
</evidence>
<dbReference type="RefSeq" id="WP_209866222.1">
    <property type="nucleotide sequence ID" value="NZ_JAGGLD010000011.1"/>
</dbReference>
<gene>
    <name evidence="7" type="ORF">J2Z69_003818</name>
</gene>
<feature type="transmembrane region" description="Helical" evidence="6">
    <location>
        <begin position="370"/>
        <end position="391"/>
    </location>
</feature>
<evidence type="ECO:0000256" key="3">
    <source>
        <dbReference type="ARBA" id="ARBA00022692"/>
    </source>
</evidence>
<dbReference type="PIRSF" id="PIRSF038958">
    <property type="entry name" value="PG_synth_SpoVB"/>
    <property type="match status" value="1"/>
</dbReference>
<evidence type="ECO:0000256" key="6">
    <source>
        <dbReference type="SAM" id="Phobius"/>
    </source>
</evidence>
<comment type="subcellular location">
    <subcellularLocation>
        <location evidence="1">Cell membrane</location>
        <topology evidence="1">Multi-pass membrane protein</topology>
    </subcellularLocation>
</comment>
<dbReference type="PANTHER" id="PTHR30250">
    <property type="entry name" value="PST FAMILY PREDICTED COLANIC ACID TRANSPORTER"/>
    <property type="match status" value="1"/>
</dbReference>
<reference evidence="7 8" key="1">
    <citation type="submission" date="2021-03" db="EMBL/GenBank/DDBJ databases">
        <title>Genomic Encyclopedia of Type Strains, Phase IV (KMG-IV): sequencing the most valuable type-strain genomes for metagenomic binning, comparative biology and taxonomic classification.</title>
        <authorList>
            <person name="Goeker M."/>
        </authorList>
    </citation>
    <scope>NUCLEOTIDE SEQUENCE [LARGE SCALE GENOMIC DNA]</scope>
    <source>
        <strain evidence="7 8">DSM 26806</strain>
    </source>
</reference>
<dbReference type="InterPro" id="IPR050833">
    <property type="entry name" value="Poly_Biosynth_Transport"/>
</dbReference>
<keyword evidence="5 6" id="KW-0472">Membrane</keyword>
<feature type="transmembrane region" description="Helical" evidence="6">
    <location>
        <begin position="52"/>
        <end position="73"/>
    </location>
</feature>
<keyword evidence="3 6" id="KW-0812">Transmembrane</keyword>
<feature type="transmembrane region" description="Helical" evidence="6">
    <location>
        <begin position="496"/>
        <end position="515"/>
    </location>
</feature>
<accession>A0ABS4JQ05</accession>
<feature type="transmembrane region" description="Helical" evidence="6">
    <location>
        <begin position="242"/>
        <end position="262"/>
    </location>
</feature>
<dbReference type="InterPro" id="IPR002797">
    <property type="entry name" value="Polysacc_synth"/>
</dbReference>
<dbReference type="CDD" id="cd13124">
    <property type="entry name" value="MATE_SpoVB_like"/>
    <property type="match status" value="1"/>
</dbReference>
<keyword evidence="4 6" id="KW-1133">Transmembrane helix</keyword>
<evidence type="ECO:0000256" key="4">
    <source>
        <dbReference type="ARBA" id="ARBA00022989"/>
    </source>
</evidence>
<feature type="transmembrane region" description="Helical" evidence="6">
    <location>
        <begin position="398"/>
        <end position="417"/>
    </location>
</feature>
<organism evidence="7 8">
    <name type="scientific">Paenibacillus shirakamiensis</name>
    <dbReference type="NCBI Taxonomy" id="1265935"/>
    <lineage>
        <taxon>Bacteria</taxon>
        <taxon>Bacillati</taxon>
        <taxon>Bacillota</taxon>
        <taxon>Bacilli</taxon>
        <taxon>Bacillales</taxon>
        <taxon>Paenibacillaceae</taxon>
        <taxon>Paenibacillus</taxon>
    </lineage>
</organism>
<feature type="transmembrane region" description="Helical" evidence="6">
    <location>
        <begin position="164"/>
        <end position="180"/>
    </location>
</feature>